<accession>C3J9I1</accession>
<reference evidence="1 2" key="1">
    <citation type="submission" date="2009-04" db="EMBL/GenBank/DDBJ databases">
        <authorList>
            <person name="Sebastian Y."/>
            <person name="Madupu R."/>
            <person name="Durkin A.S."/>
            <person name="Torralba M."/>
            <person name="Methe B."/>
            <person name="Sutton G.G."/>
            <person name="Strausberg R.L."/>
            <person name="Nelson K.E."/>
        </authorList>
    </citation>
    <scope>NUCLEOTIDE SEQUENCE [LARGE SCALE GENOMIC DNA]</scope>
    <source>
        <strain evidence="2">ATCC 35406 / BCRC 14492 / JCM 8526 / NCTC 13058 / HG 370</strain>
    </source>
</reference>
<evidence type="ECO:0000313" key="1">
    <source>
        <dbReference type="EMBL" id="EEN83092.1"/>
    </source>
</evidence>
<proteinExistence type="predicted"/>
<dbReference type="EMBL" id="ACNN01000014">
    <property type="protein sequence ID" value="EEN83092.1"/>
    <property type="molecule type" value="Genomic_DNA"/>
</dbReference>
<dbReference type="AlphaFoldDB" id="C3J9I1"/>
<organism evidence="1 2">
    <name type="scientific">Porphyromonas endodontalis (strain ATCC 35406 / DSM 24491 / JCM 8526 / CCUG 16442 / BCRC 14492 / NCTC 13058 / HG 370)</name>
    <name type="common">Bacteroides endodontalis</name>
    <dbReference type="NCBI Taxonomy" id="553175"/>
    <lineage>
        <taxon>Bacteria</taxon>
        <taxon>Pseudomonadati</taxon>
        <taxon>Bacteroidota</taxon>
        <taxon>Bacteroidia</taxon>
        <taxon>Bacteroidales</taxon>
        <taxon>Porphyromonadaceae</taxon>
        <taxon>Porphyromonas</taxon>
    </lineage>
</organism>
<keyword evidence="2" id="KW-1185">Reference proteome</keyword>
<gene>
    <name evidence="1" type="ORF">POREN0001_0732</name>
</gene>
<comment type="caution">
    <text evidence="1">The sequence shown here is derived from an EMBL/GenBank/DDBJ whole genome shotgun (WGS) entry which is preliminary data.</text>
</comment>
<sequence length="44" mass="5194">MINFNSTKVQFGEKKIIIPGQVDYEISIPLRYNLELLCDQPRLR</sequence>
<name>C3J9I1_POREA</name>
<protein>
    <submittedName>
        <fullName evidence="1">Uncharacterized protein</fullName>
    </submittedName>
</protein>
<dbReference type="Proteomes" id="UP000004295">
    <property type="component" value="Unassembled WGS sequence"/>
</dbReference>
<evidence type="ECO:0000313" key="2">
    <source>
        <dbReference type="Proteomes" id="UP000004295"/>
    </source>
</evidence>